<dbReference type="RefSeq" id="WP_330792127.1">
    <property type="nucleotide sequence ID" value="NZ_JAZEWV010000001.1"/>
</dbReference>
<dbReference type="EMBL" id="JAZEWV010000001">
    <property type="protein sequence ID" value="MEE4540427.1"/>
    <property type="molecule type" value="Genomic_DNA"/>
</dbReference>
<protein>
    <recommendedName>
        <fullName evidence="3">SRPBCC family protein</fullName>
    </recommendedName>
</protein>
<reference evidence="1 2" key="1">
    <citation type="submission" date="2023-12" db="EMBL/GenBank/DDBJ databases">
        <title>Streptomyces sp. V4-01.</title>
        <authorList>
            <person name="Somphong A."/>
            <person name="Phongsopitanun W."/>
        </authorList>
    </citation>
    <scope>NUCLEOTIDE SEQUENCE [LARGE SCALE GENOMIC DNA]</scope>
    <source>
        <strain evidence="1 2">V4-01</strain>
    </source>
</reference>
<evidence type="ECO:0000313" key="2">
    <source>
        <dbReference type="Proteomes" id="UP001344658"/>
    </source>
</evidence>
<evidence type="ECO:0008006" key="3">
    <source>
        <dbReference type="Google" id="ProtNLM"/>
    </source>
</evidence>
<proteinExistence type="predicted"/>
<accession>A0ABU7P5N8</accession>
<name>A0ABU7P5N8_9ACTN</name>
<sequence length="135" mass="14585">MVNIQIVSQHPPRGIWRGLRDKEVRSVAGERVVTWTGLIDPHDVAPGLRFTIPPTPGVRDGDLDVAFSYRDGGPVASDAIRRLADDPDAPDGANPWASLTFEVSGELRDAVVMTVTQRAAGLFVPSDSPQVDTEE</sequence>
<comment type="caution">
    <text evidence="1">The sequence shown here is derived from an EMBL/GenBank/DDBJ whole genome shotgun (WGS) entry which is preliminary data.</text>
</comment>
<dbReference type="Proteomes" id="UP001344658">
    <property type="component" value="Unassembled WGS sequence"/>
</dbReference>
<evidence type="ECO:0000313" key="1">
    <source>
        <dbReference type="EMBL" id="MEE4540427.1"/>
    </source>
</evidence>
<gene>
    <name evidence="1" type="ORF">V2S66_00400</name>
</gene>
<keyword evidence="2" id="KW-1185">Reference proteome</keyword>
<organism evidence="1 2">
    <name type="scientific">Actinacidiphila polyblastidii</name>
    <dbReference type="NCBI Taxonomy" id="3110430"/>
    <lineage>
        <taxon>Bacteria</taxon>
        <taxon>Bacillati</taxon>
        <taxon>Actinomycetota</taxon>
        <taxon>Actinomycetes</taxon>
        <taxon>Kitasatosporales</taxon>
        <taxon>Streptomycetaceae</taxon>
        <taxon>Actinacidiphila</taxon>
    </lineage>
</organism>